<dbReference type="PANTHER" id="PTHR33240:SF17">
    <property type="entry name" value="EUKARYOTIC PEPTIDE CHAIN RELEASE FACTOR GTP-BINDING SUBUNIT-LIKE"/>
    <property type="match status" value="1"/>
</dbReference>
<evidence type="ECO:0000313" key="2">
    <source>
        <dbReference type="Proteomes" id="UP001153076"/>
    </source>
</evidence>
<organism evidence="1 2">
    <name type="scientific">Carnegiea gigantea</name>
    <dbReference type="NCBI Taxonomy" id="171969"/>
    <lineage>
        <taxon>Eukaryota</taxon>
        <taxon>Viridiplantae</taxon>
        <taxon>Streptophyta</taxon>
        <taxon>Embryophyta</taxon>
        <taxon>Tracheophyta</taxon>
        <taxon>Spermatophyta</taxon>
        <taxon>Magnoliopsida</taxon>
        <taxon>eudicotyledons</taxon>
        <taxon>Gunneridae</taxon>
        <taxon>Pentapetalae</taxon>
        <taxon>Caryophyllales</taxon>
        <taxon>Cactineae</taxon>
        <taxon>Cactaceae</taxon>
        <taxon>Cactoideae</taxon>
        <taxon>Echinocereeae</taxon>
        <taxon>Carnegiea</taxon>
    </lineage>
</organism>
<dbReference type="EMBL" id="JAKOGI010000554">
    <property type="protein sequence ID" value="KAJ8433202.1"/>
    <property type="molecule type" value="Genomic_DNA"/>
</dbReference>
<name>A0A9Q1JYL9_9CARY</name>
<protein>
    <submittedName>
        <fullName evidence="1">Uncharacterized protein</fullName>
    </submittedName>
</protein>
<dbReference type="PANTHER" id="PTHR33240">
    <property type="entry name" value="OS08G0508500 PROTEIN"/>
    <property type="match status" value="1"/>
</dbReference>
<reference evidence="1" key="1">
    <citation type="submission" date="2022-04" db="EMBL/GenBank/DDBJ databases">
        <title>Carnegiea gigantea Genome sequencing and assembly v2.</title>
        <authorList>
            <person name="Copetti D."/>
            <person name="Sanderson M.J."/>
            <person name="Burquez A."/>
            <person name="Wojciechowski M.F."/>
        </authorList>
    </citation>
    <scope>NUCLEOTIDE SEQUENCE</scope>
    <source>
        <strain evidence="1">SGP5-SGP5p</strain>
        <tissue evidence="1">Aerial part</tissue>
    </source>
</reference>
<evidence type="ECO:0000313" key="1">
    <source>
        <dbReference type="EMBL" id="KAJ8433202.1"/>
    </source>
</evidence>
<keyword evidence="2" id="KW-1185">Reference proteome</keyword>
<accession>A0A9Q1JYL9</accession>
<dbReference type="AlphaFoldDB" id="A0A9Q1JYL9"/>
<comment type="caution">
    <text evidence="1">The sequence shown here is derived from an EMBL/GenBank/DDBJ whole genome shotgun (WGS) entry which is preliminary data.</text>
</comment>
<sequence>MAEQGSYITVPTMILNEWEGPYFSLPHNDPLVVKLKVANALICWILINTESSIDIITWDCLKILKNSGREIVPLIHPILGFGGQEANPIRVIRLLLRFRDKSKARNLEVNFLVVDVLIAYNVILKRLTLHRYEADDGSAEKLQGDQRMTWECYLVSIWPLVERSSGRRLTEQPSSYKKPQITLPPPIETMTICTLTSGDLGRPCQKLADGLEVIPLDKGQPNRIVQIGREIDKHTRRVLISL</sequence>
<proteinExistence type="predicted"/>
<gene>
    <name evidence="1" type="ORF">Cgig2_004334</name>
</gene>
<dbReference type="Proteomes" id="UP001153076">
    <property type="component" value="Unassembled WGS sequence"/>
</dbReference>
<dbReference type="OrthoDB" id="1166097at2759"/>